<organism evidence="11 12">
    <name type="scientific">Hermetia illucens</name>
    <name type="common">Black soldier fly</name>
    <dbReference type="NCBI Taxonomy" id="343691"/>
    <lineage>
        <taxon>Eukaryota</taxon>
        <taxon>Metazoa</taxon>
        <taxon>Ecdysozoa</taxon>
        <taxon>Arthropoda</taxon>
        <taxon>Hexapoda</taxon>
        <taxon>Insecta</taxon>
        <taxon>Pterygota</taxon>
        <taxon>Neoptera</taxon>
        <taxon>Endopterygota</taxon>
        <taxon>Diptera</taxon>
        <taxon>Brachycera</taxon>
        <taxon>Stratiomyomorpha</taxon>
        <taxon>Stratiomyidae</taxon>
        <taxon>Hermetiinae</taxon>
        <taxon>Hermetia</taxon>
    </lineage>
</organism>
<dbReference type="InterPro" id="IPR000997">
    <property type="entry name" value="Cholinesterase"/>
</dbReference>
<keyword evidence="5" id="KW-1015">Disulfide bond</keyword>
<keyword evidence="6" id="KW-0325">Glycoprotein</keyword>
<evidence type="ECO:0000256" key="2">
    <source>
        <dbReference type="ARBA" id="ARBA00022487"/>
    </source>
</evidence>
<dbReference type="PROSITE" id="PS00941">
    <property type="entry name" value="CARBOXYLESTERASE_B_2"/>
    <property type="match status" value="1"/>
</dbReference>
<keyword evidence="12" id="KW-1185">Reference proteome</keyword>
<evidence type="ECO:0000256" key="5">
    <source>
        <dbReference type="ARBA" id="ARBA00023157"/>
    </source>
</evidence>
<feature type="active site" description="Charge relay system" evidence="8">
    <location>
        <position position="432"/>
    </location>
</feature>
<feature type="active site" description="Charge relay system" evidence="8">
    <location>
        <position position="307"/>
    </location>
</feature>
<reference evidence="11 12" key="1">
    <citation type="submission" date="2020-11" db="EMBL/GenBank/DDBJ databases">
        <authorList>
            <person name="Wallbank WR R."/>
            <person name="Pardo Diaz C."/>
            <person name="Kozak K."/>
            <person name="Martin S."/>
            <person name="Jiggins C."/>
            <person name="Moest M."/>
            <person name="Warren A I."/>
            <person name="Generalovic N T."/>
            <person name="Byers J.R.P. K."/>
            <person name="Montejo-Kovacevich G."/>
            <person name="Yen C E."/>
        </authorList>
    </citation>
    <scope>NUCLEOTIDE SEQUENCE [LARGE SCALE GENOMIC DNA]</scope>
</reference>
<evidence type="ECO:0000313" key="11">
    <source>
        <dbReference type="EMBL" id="CAD7092329.1"/>
    </source>
</evidence>
<evidence type="ECO:0000256" key="7">
    <source>
        <dbReference type="ARBA" id="ARBA00048484"/>
    </source>
</evidence>
<evidence type="ECO:0000256" key="1">
    <source>
        <dbReference type="ARBA" id="ARBA00005964"/>
    </source>
</evidence>
<dbReference type="Gene3D" id="3.40.50.1820">
    <property type="entry name" value="alpha/beta hydrolase"/>
    <property type="match status" value="1"/>
</dbReference>
<comment type="catalytic activity">
    <reaction evidence="7">
        <text>acetylcholine + H2O = choline + acetate + H(+)</text>
        <dbReference type="Rhea" id="RHEA:17561"/>
        <dbReference type="ChEBI" id="CHEBI:15354"/>
        <dbReference type="ChEBI" id="CHEBI:15355"/>
        <dbReference type="ChEBI" id="CHEBI:15377"/>
        <dbReference type="ChEBI" id="CHEBI:15378"/>
        <dbReference type="ChEBI" id="CHEBI:30089"/>
        <dbReference type="EC" id="3.1.1.7"/>
    </reaction>
</comment>
<dbReference type="Proteomes" id="UP000594454">
    <property type="component" value="Chromosome 6"/>
</dbReference>
<gene>
    <name evidence="11" type="ORF">HERILL_LOCUS14697</name>
</gene>
<dbReference type="Pfam" id="PF00135">
    <property type="entry name" value="COesterase"/>
    <property type="match status" value="1"/>
</dbReference>
<evidence type="ECO:0000313" key="12">
    <source>
        <dbReference type="Proteomes" id="UP000594454"/>
    </source>
</evidence>
<name>A0A7R8Z0F1_HERIL</name>
<evidence type="ECO:0000256" key="9">
    <source>
        <dbReference type="RuleBase" id="RU361235"/>
    </source>
</evidence>
<dbReference type="InterPro" id="IPR002018">
    <property type="entry name" value="CarbesteraseB"/>
</dbReference>
<dbReference type="InterPro" id="IPR029058">
    <property type="entry name" value="AB_hydrolase_fold"/>
</dbReference>
<sequence length="526" mass="59212">MPGYKISSFEAFLGIPYAKPPLGRLRFANPVPADPIIGVFNATTARDDCIQKNYLLKTPVILGDEDCLYLNVYRPVGASSEQPLPVMVYIYGGGFFSGTANPGITGPAYFMDTQKVILVTMAYRLGAFGFLSTGDESSPGNYALKDQSMALRWIHENILKFGGDKDSVTIFGQSAGGASVHMHMLSERSINYFHRAIVMSGNAAAPYNDYLKNPLAQARLQAKYLGIPRWNRLTSVQLIAALRRVNAIDILEAGDKFKYWHVDPMTVFRPVVEKNIPGAFMTKDPKEVVKTGAFRHIPWMITSVPYEGAVRTLSILSNKTLVEDFNKSFDELLIRLMEIEYNSPKQRNWYVQKLVDQYMNGVRVLSEKTGQGFGDMITGRAFVQPMNFTIEQYMKYADLDKNPLYLLKFNYRGAYSYSYLFAENFQNYGVVHCDELIYLFSSPSLGFNIDQESTDANVSAALVDNYVAFAIEGRPQHSEAKPCSNNQSVCEYLEFKNSENSSGFEITTSDEYDDSETTFWNNLISY</sequence>
<dbReference type="InterPro" id="IPR019826">
    <property type="entry name" value="Carboxylesterase_B_AS"/>
</dbReference>
<dbReference type="PRINTS" id="PR00878">
    <property type="entry name" value="CHOLNESTRASE"/>
</dbReference>
<dbReference type="SUPFAM" id="SSF53474">
    <property type="entry name" value="alpha/beta-Hydrolases"/>
    <property type="match status" value="1"/>
</dbReference>
<dbReference type="OrthoDB" id="19653at2759"/>
<feature type="active site" description="Acyl-ester intermediate" evidence="8">
    <location>
        <position position="174"/>
    </location>
</feature>
<evidence type="ECO:0000256" key="4">
    <source>
        <dbReference type="ARBA" id="ARBA00022867"/>
    </source>
</evidence>
<dbReference type="PANTHER" id="PTHR43142">
    <property type="entry name" value="CARBOXYLIC ESTER HYDROLASE"/>
    <property type="match status" value="1"/>
</dbReference>
<dbReference type="AlphaFoldDB" id="A0A7R8Z0F1"/>
<keyword evidence="3 9" id="KW-0378">Hydrolase</keyword>
<dbReference type="PROSITE" id="PS00122">
    <property type="entry name" value="CARBOXYLESTERASE_B_1"/>
    <property type="match status" value="1"/>
</dbReference>
<keyword evidence="4" id="KW-0531">Neurotransmitter degradation</keyword>
<dbReference type="PANTHER" id="PTHR43142:SF1">
    <property type="entry name" value="CARBOXYLIC ESTER HYDROLASE"/>
    <property type="match status" value="1"/>
</dbReference>
<evidence type="ECO:0000256" key="3">
    <source>
        <dbReference type="ARBA" id="ARBA00022801"/>
    </source>
</evidence>
<evidence type="ECO:0000259" key="10">
    <source>
        <dbReference type="Pfam" id="PF00135"/>
    </source>
</evidence>
<evidence type="ECO:0000256" key="6">
    <source>
        <dbReference type="ARBA" id="ARBA00023180"/>
    </source>
</evidence>
<comment type="similarity">
    <text evidence="1 9">Belongs to the type-B carboxylesterase/lipase family.</text>
</comment>
<keyword evidence="2" id="KW-0719">Serine esterase</keyword>
<dbReference type="FunCoup" id="A0A7R8Z0F1">
    <property type="interactions" value="59"/>
</dbReference>
<dbReference type="GO" id="GO:0003990">
    <property type="term" value="F:acetylcholinesterase activity"/>
    <property type="evidence" value="ECO:0007669"/>
    <property type="project" value="UniProtKB-EC"/>
</dbReference>
<protein>
    <recommendedName>
        <fullName evidence="9">Carboxylic ester hydrolase</fullName>
        <ecNumber evidence="9">3.1.1.-</ecNumber>
    </recommendedName>
</protein>
<proteinExistence type="inferred from homology"/>
<dbReference type="EMBL" id="LR899014">
    <property type="protein sequence ID" value="CAD7092329.1"/>
    <property type="molecule type" value="Genomic_DNA"/>
</dbReference>
<dbReference type="InParanoid" id="A0A7R8Z0F1"/>
<evidence type="ECO:0000256" key="8">
    <source>
        <dbReference type="PIRSR" id="PIRSR600997-1"/>
    </source>
</evidence>
<accession>A0A7R8Z0F1</accession>
<dbReference type="InterPro" id="IPR019819">
    <property type="entry name" value="Carboxylesterase_B_CS"/>
</dbReference>
<feature type="domain" description="Carboxylesterase type B" evidence="10">
    <location>
        <begin position="8"/>
        <end position="509"/>
    </location>
</feature>
<dbReference type="EC" id="3.1.1.-" evidence="9"/>